<gene>
    <name evidence="2" type="ORF">L207DRAFT_529282</name>
</gene>
<dbReference type="InterPro" id="IPR051209">
    <property type="entry name" value="FAD-bind_Monooxygenase_sf"/>
</dbReference>
<protein>
    <recommendedName>
        <fullName evidence="4">FAD/NAD(P)-binding domain-containing protein</fullName>
    </recommendedName>
</protein>
<sequence length="239" mass="27673">MALHGFAIFAVAESSLPLFYINKMGARARRNKRIAVEKYMRDTAPEKYHSLLIPDFDVGYKMILKIIPDGLETETGIIRADIIVLANGFKTNEFLDPLQVHGRDGLSINYALRILAPVLKRKAPSAGVKFDAEKQYVYHVQDELNKRVWSVGCKSWYIKPDNQWNSMSYPWSQAFFWYRSLFPVWNYWVYKAPARVQTSRAGRNLLVGFLAVMSILLSQKGITIGLRELQEKFTQLWRF</sequence>
<dbReference type="AlphaFoldDB" id="A0A2J6RR51"/>
<dbReference type="Proteomes" id="UP000235786">
    <property type="component" value="Unassembled WGS sequence"/>
</dbReference>
<name>A0A2J6RR51_HYAVF</name>
<dbReference type="PANTHER" id="PTHR42877">
    <property type="entry name" value="L-ORNITHINE N(5)-MONOOXYGENASE-RELATED"/>
    <property type="match status" value="1"/>
</dbReference>
<evidence type="ECO:0000313" key="2">
    <source>
        <dbReference type="EMBL" id="PMD40997.1"/>
    </source>
</evidence>
<dbReference type="EMBL" id="KZ613945">
    <property type="protein sequence ID" value="PMD40997.1"/>
    <property type="molecule type" value="Genomic_DNA"/>
</dbReference>
<dbReference type="OrthoDB" id="74360at2759"/>
<organism evidence="2 3">
    <name type="scientific">Hyaloscypha variabilis (strain UAMH 11265 / GT02V1 / F)</name>
    <name type="common">Meliniomyces variabilis</name>
    <dbReference type="NCBI Taxonomy" id="1149755"/>
    <lineage>
        <taxon>Eukaryota</taxon>
        <taxon>Fungi</taxon>
        <taxon>Dikarya</taxon>
        <taxon>Ascomycota</taxon>
        <taxon>Pezizomycotina</taxon>
        <taxon>Leotiomycetes</taxon>
        <taxon>Helotiales</taxon>
        <taxon>Hyaloscyphaceae</taxon>
        <taxon>Hyaloscypha</taxon>
        <taxon>Hyaloscypha variabilis</taxon>
    </lineage>
</organism>
<evidence type="ECO:0000256" key="1">
    <source>
        <dbReference type="ARBA" id="ARBA00010139"/>
    </source>
</evidence>
<comment type="similarity">
    <text evidence="1">Belongs to the FAD-binding monooxygenase family.</text>
</comment>
<proteinExistence type="inferred from homology"/>
<dbReference type="InterPro" id="IPR036188">
    <property type="entry name" value="FAD/NAD-bd_sf"/>
</dbReference>
<reference evidence="2 3" key="1">
    <citation type="submission" date="2016-04" db="EMBL/GenBank/DDBJ databases">
        <title>A degradative enzymes factory behind the ericoid mycorrhizal symbiosis.</title>
        <authorList>
            <consortium name="DOE Joint Genome Institute"/>
            <person name="Martino E."/>
            <person name="Morin E."/>
            <person name="Grelet G."/>
            <person name="Kuo A."/>
            <person name="Kohler A."/>
            <person name="Daghino S."/>
            <person name="Barry K."/>
            <person name="Choi C."/>
            <person name="Cichocki N."/>
            <person name="Clum A."/>
            <person name="Copeland A."/>
            <person name="Hainaut M."/>
            <person name="Haridas S."/>
            <person name="Labutti K."/>
            <person name="Lindquist E."/>
            <person name="Lipzen A."/>
            <person name="Khouja H.-R."/>
            <person name="Murat C."/>
            <person name="Ohm R."/>
            <person name="Olson A."/>
            <person name="Spatafora J."/>
            <person name="Veneault-Fourrey C."/>
            <person name="Henrissat B."/>
            <person name="Grigoriev I."/>
            <person name="Martin F."/>
            <person name="Perotto S."/>
        </authorList>
    </citation>
    <scope>NUCLEOTIDE SEQUENCE [LARGE SCALE GENOMIC DNA]</scope>
    <source>
        <strain evidence="2 3">F</strain>
    </source>
</reference>
<evidence type="ECO:0008006" key="4">
    <source>
        <dbReference type="Google" id="ProtNLM"/>
    </source>
</evidence>
<dbReference type="Gene3D" id="3.50.50.60">
    <property type="entry name" value="FAD/NAD(P)-binding domain"/>
    <property type="match status" value="1"/>
</dbReference>
<dbReference type="PANTHER" id="PTHR42877:SF10">
    <property type="entry name" value="L-ORNITHINE N(5)-OXYGENASE"/>
    <property type="match status" value="1"/>
</dbReference>
<keyword evidence="3" id="KW-1185">Reference proteome</keyword>
<dbReference type="SUPFAM" id="SSF51905">
    <property type="entry name" value="FAD/NAD(P)-binding domain"/>
    <property type="match status" value="1"/>
</dbReference>
<evidence type="ECO:0000313" key="3">
    <source>
        <dbReference type="Proteomes" id="UP000235786"/>
    </source>
</evidence>
<accession>A0A2J6RR51</accession>